<evidence type="ECO:0008006" key="9">
    <source>
        <dbReference type="Google" id="ProtNLM"/>
    </source>
</evidence>
<evidence type="ECO:0000256" key="3">
    <source>
        <dbReference type="ARBA" id="ARBA00022692"/>
    </source>
</evidence>
<dbReference type="PANTHER" id="PTHR11266">
    <property type="entry name" value="PEROXISOMAL MEMBRANE PROTEIN 2, PXMP2 MPV17"/>
    <property type="match status" value="1"/>
</dbReference>
<comment type="caution">
    <text evidence="7">The sequence shown here is derived from an EMBL/GenBank/DDBJ whole genome shotgun (WGS) entry which is preliminary data.</text>
</comment>
<dbReference type="Proteomes" id="UP000654075">
    <property type="component" value="Unassembled WGS sequence"/>
</dbReference>
<dbReference type="GO" id="GO:0016020">
    <property type="term" value="C:membrane"/>
    <property type="evidence" value="ECO:0007669"/>
    <property type="project" value="UniProtKB-SubCell"/>
</dbReference>
<keyword evidence="5" id="KW-0472">Membrane</keyword>
<dbReference type="InterPro" id="IPR007248">
    <property type="entry name" value="Mpv17_PMP22"/>
</dbReference>
<protein>
    <recommendedName>
        <fullName evidence="9">Protein Mpv17</fullName>
    </recommendedName>
</protein>
<reference evidence="7" key="1">
    <citation type="submission" date="2021-02" db="EMBL/GenBank/DDBJ databases">
        <authorList>
            <person name="Dougan E. K."/>
            <person name="Rhodes N."/>
            <person name="Thang M."/>
            <person name="Chan C."/>
        </authorList>
    </citation>
    <scope>NUCLEOTIDE SEQUENCE</scope>
</reference>
<sequence>MKFSVGPVGHFIKMVAGKCNAQAKASPVSVGTGICLFKGACCDVLAQTVVERRTEIDLRRCAGFALFSGCYTGLWQNFLYNRVYSVWFGVSHTWQVGLTKSLFDAAVHSPFMYLPAAYVGSNVFCGKDAMAGIYKYCERSEFLATNLKCASIWIPAHLITFTLMPQHLRIPWIACVSSCWLVLLSSLAHIRDEH</sequence>
<evidence type="ECO:0000256" key="2">
    <source>
        <dbReference type="ARBA" id="ARBA00006824"/>
    </source>
</evidence>
<evidence type="ECO:0000256" key="4">
    <source>
        <dbReference type="ARBA" id="ARBA00022989"/>
    </source>
</evidence>
<comment type="subcellular location">
    <subcellularLocation>
        <location evidence="1">Membrane</location>
        <topology evidence="1">Multi-pass membrane protein</topology>
    </subcellularLocation>
</comment>
<dbReference type="AlphaFoldDB" id="A0A813G8F7"/>
<dbReference type="Pfam" id="PF04117">
    <property type="entry name" value="Mpv17_PMP22"/>
    <property type="match status" value="1"/>
</dbReference>
<keyword evidence="8" id="KW-1185">Reference proteome</keyword>
<organism evidence="7 8">
    <name type="scientific">Polarella glacialis</name>
    <name type="common">Dinoflagellate</name>
    <dbReference type="NCBI Taxonomy" id="89957"/>
    <lineage>
        <taxon>Eukaryota</taxon>
        <taxon>Sar</taxon>
        <taxon>Alveolata</taxon>
        <taxon>Dinophyceae</taxon>
        <taxon>Suessiales</taxon>
        <taxon>Suessiaceae</taxon>
        <taxon>Polarella</taxon>
    </lineage>
</organism>
<dbReference type="PANTHER" id="PTHR11266:SF21">
    <property type="entry name" value="ACT DOMAIN-CONTAINING PROTEIN"/>
    <property type="match status" value="1"/>
</dbReference>
<keyword evidence="3" id="KW-0812">Transmembrane</keyword>
<dbReference type="EMBL" id="CAJNNV010027653">
    <property type="protein sequence ID" value="CAE8621133.1"/>
    <property type="molecule type" value="Genomic_DNA"/>
</dbReference>
<proteinExistence type="inferred from homology"/>
<dbReference type="GO" id="GO:0005737">
    <property type="term" value="C:cytoplasm"/>
    <property type="evidence" value="ECO:0007669"/>
    <property type="project" value="TreeGrafter"/>
</dbReference>
<evidence type="ECO:0000256" key="5">
    <source>
        <dbReference type="ARBA" id="ARBA00023136"/>
    </source>
</evidence>
<evidence type="ECO:0000313" key="7">
    <source>
        <dbReference type="EMBL" id="CAE8621133.1"/>
    </source>
</evidence>
<dbReference type="OrthoDB" id="443452at2759"/>
<evidence type="ECO:0000313" key="8">
    <source>
        <dbReference type="Proteomes" id="UP000654075"/>
    </source>
</evidence>
<evidence type="ECO:0000256" key="6">
    <source>
        <dbReference type="RuleBase" id="RU363053"/>
    </source>
</evidence>
<name>A0A813G8F7_POLGL</name>
<dbReference type="OMA" id="CASIWIP"/>
<comment type="similarity">
    <text evidence="2 6">Belongs to the peroxisomal membrane protein PXMP2/4 family.</text>
</comment>
<keyword evidence="4" id="KW-1133">Transmembrane helix</keyword>
<gene>
    <name evidence="7" type="ORF">PGLA1383_LOCUS38656</name>
</gene>
<accession>A0A813G8F7</accession>
<evidence type="ECO:0000256" key="1">
    <source>
        <dbReference type="ARBA" id="ARBA00004141"/>
    </source>
</evidence>